<gene>
    <name evidence="4" type="ORF">D0Y53_07505</name>
</gene>
<keyword evidence="2" id="KW-1133">Transmembrane helix</keyword>
<keyword evidence="5" id="KW-1185">Reference proteome</keyword>
<organism evidence="4 5">
    <name type="scientific">Cognatiluteimonas weifangensis</name>
    <dbReference type="NCBI Taxonomy" id="2303539"/>
    <lineage>
        <taxon>Bacteria</taxon>
        <taxon>Pseudomonadati</taxon>
        <taxon>Pseudomonadota</taxon>
        <taxon>Gammaproteobacteria</taxon>
        <taxon>Lysobacterales</taxon>
        <taxon>Lysobacteraceae</taxon>
        <taxon>Cognatiluteimonas</taxon>
    </lineage>
</organism>
<keyword evidence="2" id="KW-0472">Membrane</keyword>
<protein>
    <submittedName>
        <fullName evidence="4">DUF4124 domain-containing protein</fullName>
    </submittedName>
</protein>
<name>A0A372DM54_9GAMM</name>
<comment type="caution">
    <text evidence="4">The sequence shown here is derived from an EMBL/GenBank/DDBJ whole genome shotgun (WGS) entry which is preliminary data.</text>
</comment>
<proteinExistence type="predicted"/>
<keyword evidence="2" id="KW-0812">Transmembrane</keyword>
<evidence type="ECO:0000259" key="3">
    <source>
        <dbReference type="Pfam" id="PF13511"/>
    </source>
</evidence>
<evidence type="ECO:0000256" key="1">
    <source>
        <dbReference type="SAM" id="MobiDB-lite"/>
    </source>
</evidence>
<evidence type="ECO:0000313" key="4">
    <source>
        <dbReference type="EMBL" id="RFP60616.1"/>
    </source>
</evidence>
<dbReference type="Pfam" id="PF13511">
    <property type="entry name" value="DUF4124"/>
    <property type="match status" value="1"/>
</dbReference>
<dbReference type="Proteomes" id="UP000262917">
    <property type="component" value="Unassembled WGS sequence"/>
</dbReference>
<feature type="compositionally biased region" description="Basic and acidic residues" evidence="1">
    <location>
        <begin position="82"/>
        <end position="107"/>
    </location>
</feature>
<feature type="region of interest" description="Disordered" evidence="1">
    <location>
        <begin position="71"/>
        <end position="107"/>
    </location>
</feature>
<dbReference type="InterPro" id="IPR025392">
    <property type="entry name" value="DUF4124"/>
</dbReference>
<dbReference type="AlphaFoldDB" id="A0A372DM54"/>
<reference evidence="4 5" key="1">
    <citation type="submission" date="2018-08" db="EMBL/GenBank/DDBJ databases">
        <title>Lysobacter weifangensis sp. nov., a new member of the family 'Xanthomonadaceae', isolated from soil in a farmland.</title>
        <authorList>
            <person name="Zhao H."/>
        </authorList>
    </citation>
    <scope>NUCLEOTIDE SEQUENCE [LARGE SCALE GENOMIC DNA]</scope>
    <source>
        <strain evidence="4 5">WF-2</strain>
    </source>
</reference>
<feature type="domain" description="DUF4124" evidence="3">
    <location>
        <begin position="57"/>
        <end position="96"/>
    </location>
</feature>
<evidence type="ECO:0000256" key="2">
    <source>
        <dbReference type="SAM" id="Phobius"/>
    </source>
</evidence>
<evidence type="ECO:0000313" key="5">
    <source>
        <dbReference type="Proteomes" id="UP000262917"/>
    </source>
</evidence>
<dbReference type="EMBL" id="QVPD01000006">
    <property type="protein sequence ID" value="RFP60616.1"/>
    <property type="molecule type" value="Genomic_DNA"/>
</dbReference>
<feature type="transmembrane region" description="Helical" evidence="2">
    <location>
        <begin position="12"/>
        <end position="32"/>
    </location>
</feature>
<accession>A0A372DM54</accession>
<sequence length="107" mass="11695">MRAAGRPRHAVRAGWAVVAGLALGIGLAWWLARDTPQQAQAKRERAAQAAAANAEDARPALYRWRDAAGVLQITEQPPQGKDAGRKYERIDPQPRPGIEVHGDRDAR</sequence>